<sequence length="156" mass="18501">MNKMIKSLKLIIILIFISGFGYSIYLNLKLNDYVRSYAFMQVRFPDETLITINSYDNDSIAQENISYHDDVICELKSDLKYLNVDYSPAINEMLYFEKNKKSLLKSLKFKRDNLFKYLEDKEHINCREIGIKIQEIREAKNNQKENKSSDLFNNSK</sequence>
<gene>
    <name evidence="1" type="ORF">MNBD_GAMMA01-2114</name>
</gene>
<name>A0A3B0UQD5_9ZZZZ</name>
<proteinExistence type="predicted"/>
<protein>
    <submittedName>
        <fullName evidence="1">Uncharacterized protein</fullName>
    </submittedName>
</protein>
<evidence type="ECO:0000313" key="1">
    <source>
        <dbReference type="EMBL" id="VAW33078.1"/>
    </source>
</evidence>
<organism evidence="1">
    <name type="scientific">hydrothermal vent metagenome</name>
    <dbReference type="NCBI Taxonomy" id="652676"/>
    <lineage>
        <taxon>unclassified sequences</taxon>
        <taxon>metagenomes</taxon>
        <taxon>ecological metagenomes</taxon>
    </lineage>
</organism>
<dbReference type="AlphaFoldDB" id="A0A3B0UQD5"/>
<dbReference type="EMBL" id="UOEW01000020">
    <property type="protein sequence ID" value="VAW33078.1"/>
    <property type="molecule type" value="Genomic_DNA"/>
</dbReference>
<accession>A0A3B0UQD5</accession>
<reference evidence="1" key="1">
    <citation type="submission" date="2018-06" db="EMBL/GenBank/DDBJ databases">
        <authorList>
            <person name="Zhirakovskaya E."/>
        </authorList>
    </citation>
    <scope>NUCLEOTIDE SEQUENCE</scope>
</reference>